<protein>
    <submittedName>
        <fullName evidence="1">Uncharacterized protein</fullName>
    </submittedName>
</protein>
<dbReference type="EMBL" id="BJXH01000076">
    <property type="protein sequence ID" value="GEM70185.1"/>
    <property type="molecule type" value="Genomic_DNA"/>
</dbReference>
<reference evidence="1 2" key="1">
    <citation type="submission" date="2019-07" db="EMBL/GenBank/DDBJ databases">
        <title>Whole genome shotgun sequence of Sphingobacterium mizutaii NBRC 14946.</title>
        <authorList>
            <person name="Hosoyama A."/>
            <person name="Uohara A."/>
            <person name="Ohji S."/>
            <person name="Ichikawa N."/>
        </authorList>
    </citation>
    <scope>NUCLEOTIDE SEQUENCE [LARGE SCALE GENOMIC DNA]</scope>
    <source>
        <strain evidence="1 2">NBRC 14946</strain>
    </source>
</reference>
<sequence length="59" mass="6863">MDSVHYIASWESLPAKGKQQTTKKENHNNYYLYTLTPLKSLKWGCFFPITLKSISLRKG</sequence>
<proteinExistence type="predicted"/>
<name>A0ABQ0W8E3_9SPHI</name>
<keyword evidence="2" id="KW-1185">Reference proteome</keyword>
<evidence type="ECO:0000313" key="1">
    <source>
        <dbReference type="EMBL" id="GEM70185.1"/>
    </source>
</evidence>
<gene>
    <name evidence="1" type="ORF">SMI01S_37910</name>
</gene>
<comment type="caution">
    <text evidence="1">The sequence shown here is derived from an EMBL/GenBank/DDBJ whole genome shotgun (WGS) entry which is preliminary data.</text>
</comment>
<dbReference type="Proteomes" id="UP000321676">
    <property type="component" value="Unassembled WGS sequence"/>
</dbReference>
<organism evidence="1 2">
    <name type="scientific">Sphingobacterium mizutaii NBRC 14946 = DSM 11724</name>
    <dbReference type="NCBI Taxonomy" id="1220576"/>
    <lineage>
        <taxon>Bacteria</taxon>
        <taxon>Pseudomonadati</taxon>
        <taxon>Bacteroidota</taxon>
        <taxon>Sphingobacteriia</taxon>
        <taxon>Sphingobacteriales</taxon>
        <taxon>Sphingobacteriaceae</taxon>
        <taxon>Sphingobacterium</taxon>
    </lineage>
</organism>
<evidence type="ECO:0000313" key="2">
    <source>
        <dbReference type="Proteomes" id="UP000321676"/>
    </source>
</evidence>
<accession>A0ABQ0W8E3</accession>